<evidence type="ECO:0000313" key="6">
    <source>
        <dbReference type="EMBL" id="CAH0402539.1"/>
    </source>
</evidence>
<dbReference type="InterPro" id="IPR020103">
    <property type="entry name" value="PsdUridine_synth_cat_dom_sf"/>
</dbReference>
<dbReference type="Gene3D" id="3.30.70.580">
    <property type="entry name" value="Pseudouridine synthase I, catalytic domain, N-terminal subdomain"/>
    <property type="match status" value="1"/>
</dbReference>
<evidence type="ECO:0000259" key="5">
    <source>
        <dbReference type="Pfam" id="PF01416"/>
    </source>
</evidence>
<name>A0ABN8B0Y9_CHISP</name>
<accession>A0ABN8B0Y9</accession>
<keyword evidence="3" id="KW-0413">Isomerase</keyword>
<feature type="compositionally biased region" description="Basic and acidic residues" evidence="4">
    <location>
        <begin position="463"/>
        <end position="483"/>
    </location>
</feature>
<evidence type="ECO:0000313" key="7">
    <source>
        <dbReference type="Proteomes" id="UP001153292"/>
    </source>
</evidence>
<sequence>MSVNLFKVFVNTLRKTLPQHLYKSGIQRRFVTAMDIVNVENKPTEDLVPNKNLTRFKKRHMKRQWEELSPNKKENGESDEKRLCDKPVERIKRKKMALLLGYCGVDYFGMQRNPGVRTIEEDLFKAMLDAKYITEEDYNNQQNTQFQRSSRTDKGVSAARQVVSLKLPLEANIEEINKRLPESIRIFGMKRVTNKFNSKVKCDARTYSFTLPTYVFESSLVTEEERKKYRITPEKLEEVNKILSTYKGTKSYHNFTEKKHYQDPSASRYMLGFSVEKVFVESDMEFAVLLVKGQSFMLHQIRKMVGLTIALVRGHADPSILEKAFGKDKVMIPTAPGLGLVLDMVHYTRYDARYKSSHDSLTWETEEDAVQKFKHEHIYPNIVKGEIEQNSIGTWLVKLNQHSYEPSDDTAVDKTIDDDEKSLNVDDNDDDDEPDDDEKDSSTNTSKKIETENIQEESNDPLLKGEIEEKSNEAVIEKSKEVV</sequence>
<comment type="similarity">
    <text evidence="1">Belongs to the tRNA pseudouridine synthase TruA family.</text>
</comment>
<evidence type="ECO:0000256" key="2">
    <source>
        <dbReference type="ARBA" id="ARBA00022694"/>
    </source>
</evidence>
<protein>
    <recommendedName>
        <fullName evidence="5">Pseudouridine synthase I TruA alpha/beta domain-containing protein</fullName>
    </recommendedName>
</protein>
<evidence type="ECO:0000256" key="1">
    <source>
        <dbReference type="ARBA" id="ARBA00009375"/>
    </source>
</evidence>
<dbReference type="InterPro" id="IPR001406">
    <property type="entry name" value="PsdUridine_synth_TruA"/>
</dbReference>
<feature type="region of interest" description="Disordered" evidence="4">
    <location>
        <begin position="59"/>
        <end position="81"/>
    </location>
</feature>
<feature type="compositionally biased region" description="Acidic residues" evidence="4">
    <location>
        <begin position="406"/>
        <end position="439"/>
    </location>
</feature>
<feature type="domain" description="Pseudouridine synthase I TruA alpha/beta" evidence="5">
    <location>
        <begin position="245"/>
        <end position="347"/>
    </location>
</feature>
<dbReference type="PANTHER" id="PTHR11142:SF4">
    <property type="entry name" value="PSEUDOURIDYLATE SYNTHASE 1 HOMOLOG"/>
    <property type="match status" value="1"/>
</dbReference>
<dbReference type="CDD" id="cd02568">
    <property type="entry name" value="PseudoU_synth_PUS1_PUS2"/>
    <property type="match status" value="1"/>
</dbReference>
<dbReference type="Proteomes" id="UP001153292">
    <property type="component" value="Chromosome 20"/>
</dbReference>
<gene>
    <name evidence="6" type="ORF">CHILSU_LOCUS5780</name>
</gene>
<dbReference type="NCBIfam" id="TIGR00071">
    <property type="entry name" value="hisT_truA"/>
    <property type="match status" value="1"/>
</dbReference>
<feature type="region of interest" description="Disordered" evidence="4">
    <location>
        <begin position="405"/>
        <end position="483"/>
    </location>
</feature>
<dbReference type="SUPFAM" id="SSF55120">
    <property type="entry name" value="Pseudouridine synthase"/>
    <property type="match status" value="1"/>
</dbReference>
<dbReference type="Pfam" id="PF01416">
    <property type="entry name" value="PseudoU_synth_1"/>
    <property type="match status" value="1"/>
</dbReference>
<keyword evidence="2" id="KW-0819">tRNA processing</keyword>
<organism evidence="6 7">
    <name type="scientific">Chilo suppressalis</name>
    <name type="common">Asiatic rice borer moth</name>
    <dbReference type="NCBI Taxonomy" id="168631"/>
    <lineage>
        <taxon>Eukaryota</taxon>
        <taxon>Metazoa</taxon>
        <taxon>Ecdysozoa</taxon>
        <taxon>Arthropoda</taxon>
        <taxon>Hexapoda</taxon>
        <taxon>Insecta</taxon>
        <taxon>Pterygota</taxon>
        <taxon>Neoptera</taxon>
        <taxon>Endopterygota</taxon>
        <taxon>Lepidoptera</taxon>
        <taxon>Glossata</taxon>
        <taxon>Ditrysia</taxon>
        <taxon>Pyraloidea</taxon>
        <taxon>Crambidae</taxon>
        <taxon>Crambinae</taxon>
        <taxon>Chilo</taxon>
    </lineage>
</organism>
<dbReference type="InterPro" id="IPR020094">
    <property type="entry name" value="TruA/RsuA/RluB/E/F_N"/>
</dbReference>
<dbReference type="InterPro" id="IPR020095">
    <property type="entry name" value="PsdUridine_synth_TruA_C"/>
</dbReference>
<dbReference type="InterPro" id="IPR020097">
    <property type="entry name" value="PsdUridine_synth_TruA_a/b_dom"/>
</dbReference>
<keyword evidence="7" id="KW-1185">Reference proteome</keyword>
<feature type="compositionally biased region" description="Basic and acidic residues" evidence="4">
    <location>
        <begin position="63"/>
        <end position="81"/>
    </location>
</feature>
<evidence type="ECO:0000256" key="4">
    <source>
        <dbReference type="SAM" id="MobiDB-lite"/>
    </source>
</evidence>
<reference evidence="6" key="1">
    <citation type="submission" date="2021-12" db="EMBL/GenBank/DDBJ databases">
        <authorList>
            <person name="King R."/>
        </authorList>
    </citation>
    <scope>NUCLEOTIDE SEQUENCE</scope>
</reference>
<proteinExistence type="inferred from homology"/>
<dbReference type="InterPro" id="IPR041708">
    <property type="entry name" value="PUS1/PUS2-like"/>
</dbReference>
<dbReference type="EMBL" id="OU963913">
    <property type="protein sequence ID" value="CAH0402539.1"/>
    <property type="molecule type" value="Genomic_DNA"/>
</dbReference>
<dbReference type="Gene3D" id="3.30.70.660">
    <property type="entry name" value="Pseudouridine synthase I, catalytic domain, C-terminal subdomain"/>
    <property type="match status" value="1"/>
</dbReference>
<dbReference type="PANTHER" id="PTHR11142">
    <property type="entry name" value="PSEUDOURIDYLATE SYNTHASE"/>
    <property type="match status" value="1"/>
</dbReference>
<evidence type="ECO:0000256" key="3">
    <source>
        <dbReference type="ARBA" id="ARBA00023235"/>
    </source>
</evidence>